<name>A0AAP2CIM5_9BACT</name>
<dbReference type="InterPro" id="IPR013783">
    <property type="entry name" value="Ig-like_fold"/>
</dbReference>
<dbReference type="CDD" id="cd00146">
    <property type="entry name" value="PKD"/>
    <property type="match status" value="1"/>
</dbReference>
<dbReference type="SUPFAM" id="SSF48726">
    <property type="entry name" value="Immunoglobulin"/>
    <property type="match status" value="1"/>
</dbReference>
<dbReference type="InterPro" id="IPR035986">
    <property type="entry name" value="PKD_dom_sf"/>
</dbReference>
<dbReference type="InterPro" id="IPR036179">
    <property type="entry name" value="Ig-like_dom_sf"/>
</dbReference>
<dbReference type="SMART" id="SM00089">
    <property type="entry name" value="PKD"/>
    <property type="match status" value="1"/>
</dbReference>
<feature type="domain" description="PKD" evidence="1">
    <location>
        <begin position="208"/>
        <end position="277"/>
    </location>
</feature>
<dbReference type="Gene3D" id="2.60.40.10">
    <property type="entry name" value="Immunoglobulins"/>
    <property type="match status" value="2"/>
</dbReference>
<dbReference type="AlphaFoldDB" id="A0AAP2CIM5"/>
<dbReference type="PROSITE" id="PS50093">
    <property type="entry name" value="PKD"/>
    <property type="match status" value="1"/>
</dbReference>
<dbReference type="InterPro" id="IPR022409">
    <property type="entry name" value="PKD/Chitinase_dom"/>
</dbReference>
<sequence>MLSYSPSIKGMALAFLIGGGMSFSQVYADKKEAQRVRLCEGETIELTASGKNASAFQWLKDGVPISAEGPFIEITENGVYEVMTINEQECSSEVSDAVIIDFLPPPNLRVLQPAVLCEGGSIDFTASIEGYDPEVFEYTVEMPSGKKLRLQDVPEVNEGGVYQIQANYKDLVCASTKQKVMVEVSDDPVHAMFDYKINGLGQKGEVLANDEVVFESHSLGDNLSYHWDFGNGRTSKLQNPPFKFDAKGQYLVTLTVTNAYGCTSTMEMPIEVNESYLIMIPSGFTPLDKENQNFKPKMRGISSYEMLIFNTWGDLLYEMTSMEDPGWDGKVNGKLGPNGNYVYKGTFTTVDGKQVTRSGVFTLIR</sequence>
<keyword evidence="3" id="KW-1185">Reference proteome</keyword>
<dbReference type="SUPFAM" id="SSF49299">
    <property type="entry name" value="PKD domain"/>
    <property type="match status" value="1"/>
</dbReference>
<accession>A0AAP2CIM5</accession>
<comment type="caution">
    <text evidence="2">The sequence shown here is derived from an EMBL/GenBank/DDBJ whole genome shotgun (WGS) entry which is preliminary data.</text>
</comment>
<dbReference type="EMBL" id="JAHCMY010000012">
    <property type="protein sequence ID" value="MBS9525438.1"/>
    <property type="molecule type" value="Genomic_DNA"/>
</dbReference>
<dbReference type="Pfam" id="PF13585">
    <property type="entry name" value="CHU_C"/>
    <property type="match status" value="1"/>
</dbReference>
<proteinExistence type="predicted"/>
<evidence type="ECO:0000313" key="2">
    <source>
        <dbReference type="EMBL" id="MBS9525438.1"/>
    </source>
</evidence>
<evidence type="ECO:0000259" key="1">
    <source>
        <dbReference type="PROSITE" id="PS50093"/>
    </source>
</evidence>
<reference evidence="2 3" key="1">
    <citation type="submission" date="2021-05" db="EMBL/GenBank/DDBJ databases">
        <authorList>
            <person name="Zhang Z.D."/>
            <person name="Osman G."/>
        </authorList>
    </citation>
    <scope>NUCLEOTIDE SEQUENCE [LARGE SCALE GENOMIC DNA]</scope>
    <source>
        <strain evidence="2 3">KCTC 32217</strain>
    </source>
</reference>
<protein>
    <submittedName>
        <fullName evidence="2">Gliding motility-associated C-terminal domain-containing protein</fullName>
    </submittedName>
</protein>
<gene>
    <name evidence="2" type="ORF">KI659_15580</name>
</gene>
<dbReference type="Proteomes" id="UP001319104">
    <property type="component" value="Unassembled WGS sequence"/>
</dbReference>
<dbReference type="InterPro" id="IPR000601">
    <property type="entry name" value="PKD_dom"/>
</dbReference>
<dbReference type="Pfam" id="PF18911">
    <property type="entry name" value="PKD_4"/>
    <property type="match status" value="1"/>
</dbReference>
<evidence type="ECO:0000313" key="3">
    <source>
        <dbReference type="Proteomes" id="UP001319104"/>
    </source>
</evidence>
<organism evidence="2 3">
    <name type="scientific">Litoribacter ruber</name>
    <dbReference type="NCBI Taxonomy" id="702568"/>
    <lineage>
        <taxon>Bacteria</taxon>
        <taxon>Pseudomonadati</taxon>
        <taxon>Bacteroidota</taxon>
        <taxon>Cytophagia</taxon>
        <taxon>Cytophagales</taxon>
        <taxon>Cyclobacteriaceae</taxon>
        <taxon>Litoribacter</taxon>
    </lineage>
</organism>
<dbReference type="RefSeq" id="WP_213946298.1">
    <property type="nucleotide sequence ID" value="NZ_JAHCMY010000012.1"/>
</dbReference>